<organism evidence="1 2">
    <name type="scientific">Rhododendron molle</name>
    <name type="common">Chinese azalea</name>
    <name type="synonym">Azalea mollis</name>
    <dbReference type="NCBI Taxonomy" id="49168"/>
    <lineage>
        <taxon>Eukaryota</taxon>
        <taxon>Viridiplantae</taxon>
        <taxon>Streptophyta</taxon>
        <taxon>Embryophyta</taxon>
        <taxon>Tracheophyta</taxon>
        <taxon>Spermatophyta</taxon>
        <taxon>Magnoliopsida</taxon>
        <taxon>eudicotyledons</taxon>
        <taxon>Gunneridae</taxon>
        <taxon>Pentapetalae</taxon>
        <taxon>asterids</taxon>
        <taxon>Ericales</taxon>
        <taxon>Ericaceae</taxon>
        <taxon>Ericoideae</taxon>
        <taxon>Rhodoreae</taxon>
        <taxon>Rhododendron</taxon>
    </lineage>
</organism>
<accession>A0ACC0MCW6</accession>
<protein>
    <submittedName>
        <fullName evidence="1">Uncharacterized protein</fullName>
    </submittedName>
</protein>
<sequence>MPIKTAARNLQSPQQPHPLLYNDINCYLHPKKLQPRQGTNLCAANSDEEGVGLITMMELQEDQIEKYTVRKVGMRSMQVDCSDVEDRKKPLSLGISIPQTKLKSKHAEFRGERLGVEREGTGGAAPPPNKILFSQTLRERGYDFKIVGFVRVLIFHGLLYTV</sequence>
<proteinExistence type="predicted"/>
<dbReference type="EMBL" id="CM046396">
    <property type="protein sequence ID" value="KAI8538871.1"/>
    <property type="molecule type" value="Genomic_DNA"/>
</dbReference>
<reference evidence="1" key="1">
    <citation type="submission" date="2022-02" db="EMBL/GenBank/DDBJ databases">
        <title>Plant Genome Project.</title>
        <authorList>
            <person name="Zhang R.-G."/>
        </authorList>
    </citation>
    <scope>NUCLEOTIDE SEQUENCE</scope>
    <source>
        <strain evidence="1">AT1</strain>
    </source>
</reference>
<keyword evidence="2" id="KW-1185">Reference proteome</keyword>
<comment type="caution">
    <text evidence="1">The sequence shown here is derived from an EMBL/GenBank/DDBJ whole genome shotgun (WGS) entry which is preliminary data.</text>
</comment>
<evidence type="ECO:0000313" key="1">
    <source>
        <dbReference type="EMBL" id="KAI8538871.1"/>
    </source>
</evidence>
<name>A0ACC0MCW6_RHOML</name>
<evidence type="ECO:0000313" key="2">
    <source>
        <dbReference type="Proteomes" id="UP001062846"/>
    </source>
</evidence>
<gene>
    <name evidence="1" type="ORF">RHMOL_Rhmol09G0137000</name>
</gene>
<dbReference type="Proteomes" id="UP001062846">
    <property type="component" value="Chromosome 9"/>
</dbReference>